<keyword evidence="2 8" id="KW-0436">Ligase</keyword>
<feature type="active site" evidence="8">
    <location>
        <position position="242"/>
    </location>
</feature>
<dbReference type="HOGENOM" id="CLU_001031_3_0_2"/>
<dbReference type="UniPathway" id="UPA00074">
    <property type="reaction ID" value="UER00128"/>
</dbReference>
<dbReference type="GO" id="GO:0004359">
    <property type="term" value="F:glutaminase activity"/>
    <property type="evidence" value="ECO:0007669"/>
    <property type="project" value="UniProtKB-EC"/>
</dbReference>
<dbReference type="GO" id="GO:0005737">
    <property type="term" value="C:cytoplasm"/>
    <property type="evidence" value="ECO:0007669"/>
    <property type="project" value="UniProtKB-SubCell"/>
</dbReference>
<dbReference type="NCBIfam" id="NF002252">
    <property type="entry name" value="PRK01175.1"/>
    <property type="match status" value="1"/>
</dbReference>
<evidence type="ECO:0000256" key="1">
    <source>
        <dbReference type="ARBA" id="ARBA00022490"/>
    </source>
</evidence>
<keyword evidence="4 8" id="KW-0658">Purine biosynthesis</keyword>
<dbReference type="GO" id="GO:0005524">
    <property type="term" value="F:ATP binding"/>
    <property type="evidence" value="ECO:0007669"/>
    <property type="project" value="UniProtKB-KW"/>
</dbReference>
<dbReference type="AlphaFoldDB" id="A0A0A7GG48"/>
<keyword evidence="9" id="KW-0808">Transferase</keyword>
<keyword evidence="3 8" id="KW-0547">Nucleotide-binding</keyword>
<keyword evidence="5 8" id="KW-0378">Hydrolase</keyword>
<evidence type="ECO:0000256" key="6">
    <source>
        <dbReference type="ARBA" id="ARBA00022840"/>
    </source>
</evidence>
<dbReference type="Pfam" id="PF13507">
    <property type="entry name" value="GATase_5"/>
    <property type="match status" value="1"/>
</dbReference>
<dbReference type="EC" id="3.5.1.2" evidence="8"/>
<reference evidence="9 10" key="1">
    <citation type="journal article" date="2015" name="Appl. Environ. Microbiol.">
        <title>The Geoglobus acetivorans genome: Fe(III) reduction, acetate utilization, autotrophic growth, and degradation of aromatic compounds in a hyperthermophilic archaeon.</title>
        <authorList>
            <person name="Mardanov A.V."/>
            <person name="Slododkina G.B."/>
            <person name="Slobodkin A.I."/>
            <person name="Beletsky A.V."/>
            <person name="Gavrilov S.N."/>
            <person name="Kublanov I.V."/>
            <person name="Bonch-Osmolovskaya E.A."/>
            <person name="Skryabin K.G."/>
            <person name="Ravin N.V."/>
        </authorList>
    </citation>
    <scope>NUCLEOTIDE SEQUENCE [LARGE SCALE GENOMIC DNA]</scope>
    <source>
        <strain evidence="9 10">SBH6</strain>
    </source>
</reference>
<evidence type="ECO:0000256" key="7">
    <source>
        <dbReference type="ARBA" id="ARBA00022962"/>
    </source>
</evidence>
<dbReference type="EC" id="6.3.5.3" evidence="8"/>
<dbReference type="PANTHER" id="PTHR47552:SF1">
    <property type="entry name" value="PHOSPHORIBOSYLFORMYLGLYCINAMIDINE SYNTHASE SUBUNIT PURQ"/>
    <property type="match status" value="1"/>
</dbReference>
<dbReference type="GO" id="GO:0016740">
    <property type="term" value="F:transferase activity"/>
    <property type="evidence" value="ECO:0007669"/>
    <property type="project" value="UniProtKB-KW"/>
</dbReference>
<gene>
    <name evidence="8" type="primary">purQ</name>
    <name evidence="9" type="ORF">GACE_2005</name>
</gene>
<dbReference type="InterPro" id="IPR010075">
    <property type="entry name" value="PRibForGlyAmidine_synth_PurQ"/>
</dbReference>
<dbReference type="PIRSF" id="PIRSF001586">
    <property type="entry name" value="FGAM_synth_I"/>
    <property type="match status" value="1"/>
</dbReference>
<dbReference type="eggNOG" id="arCOG00102">
    <property type="taxonomic scope" value="Archaea"/>
</dbReference>
<dbReference type="STRING" id="565033.GACE_2005"/>
<evidence type="ECO:0000256" key="8">
    <source>
        <dbReference type="HAMAP-Rule" id="MF_00421"/>
    </source>
</evidence>
<dbReference type="RefSeq" id="WP_052400331.1">
    <property type="nucleotide sequence ID" value="NZ_CP009552.1"/>
</dbReference>
<keyword evidence="6 8" id="KW-0067">ATP-binding</keyword>
<comment type="function">
    <text evidence="8">Part of the phosphoribosylformylglycinamidine synthase complex involved in the purines biosynthetic pathway. Catalyzes the ATP-dependent conversion of formylglycinamide ribonucleotide (FGAR) and glutamine to yield formylglycinamidine ribonucleotide (FGAM) and glutamate. The FGAM synthase complex is composed of three subunits. PurQ produces an ammonia molecule by converting glutamine to glutamate. PurL transfers the ammonia molecule to FGAR to form FGAM in an ATP-dependent manner. PurS interacts with PurQ and PurL and is thought to assist in the transfer of the ammonia molecule from PurQ to PurL.</text>
</comment>
<dbReference type="SMART" id="SM01211">
    <property type="entry name" value="GATase_5"/>
    <property type="match status" value="1"/>
</dbReference>
<dbReference type="GO" id="GO:0006189">
    <property type="term" value="P:'de novo' IMP biosynthetic process"/>
    <property type="evidence" value="ECO:0007669"/>
    <property type="project" value="UniProtKB-UniRule"/>
</dbReference>
<dbReference type="PROSITE" id="PS51273">
    <property type="entry name" value="GATASE_TYPE_1"/>
    <property type="match status" value="1"/>
</dbReference>
<evidence type="ECO:0000256" key="5">
    <source>
        <dbReference type="ARBA" id="ARBA00022801"/>
    </source>
</evidence>
<evidence type="ECO:0000256" key="2">
    <source>
        <dbReference type="ARBA" id="ARBA00022598"/>
    </source>
</evidence>
<name>A0A0A7GG48_GEOAI</name>
<dbReference type="InterPro" id="IPR029062">
    <property type="entry name" value="Class_I_gatase-like"/>
</dbReference>
<comment type="subunit">
    <text evidence="8">Part of the FGAM synthase complex composed of 1 PurL, 1 PurQ and 2 PurS subunits.</text>
</comment>
<comment type="pathway">
    <text evidence="8">Purine metabolism; IMP biosynthesis via de novo pathway; 5-amino-1-(5-phospho-D-ribosyl)imidazole from N(2)-formyl-N(1)-(5-phospho-D-ribosyl)glycinamide: step 1/2.</text>
</comment>
<evidence type="ECO:0000313" key="10">
    <source>
        <dbReference type="Proteomes" id="UP000030624"/>
    </source>
</evidence>
<dbReference type="PANTHER" id="PTHR47552">
    <property type="entry name" value="PHOSPHORIBOSYLFORMYLGLYCINAMIDINE SYNTHASE SUBUNIT PURQ"/>
    <property type="match status" value="1"/>
</dbReference>
<dbReference type="CDD" id="cd01740">
    <property type="entry name" value="GATase1_FGAR_AT"/>
    <property type="match status" value="1"/>
</dbReference>
<keyword evidence="1 8" id="KW-0963">Cytoplasm</keyword>
<dbReference type="SUPFAM" id="SSF52317">
    <property type="entry name" value="Class I glutamine amidotransferase-like"/>
    <property type="match status" value="1"/>
</dbReference>
<feature type="active site" description="Nucleophile" evidence="8">
    <location>
        <position position="104"/>
    </location>
</feature>
<evidence type="ECO:0000313" key="9">
    <source>
        <dbReference type="EMBL" id="AIY91029.1"/>
    </source>
</evidence>
<dbReference type="NCBIfam" id="TIGR01737">
    <property type="entry name" value="FGAM_synth_I"/>
    <property type="match status" value="1"/>
</dbReference>
<sequence length="277" mass="31487">MDREEIRVAVLRIEGTNCEDETVSAFRALGVEAEAIHLKQFYSDMIRDDEARNIWDYSAVVFPGGFSAGDYVRAGAIFSARIKSKLRHDLELFIKEGYAVLGICNGFQILVELGALPGFDEDRPVADKPQMALAINDSSRFECRQSYLKHENSGNCIFTKLYRKNEVVVFPVAHAEGKVTFPVGREEEYLQRLEENDQIVFRYVDGAGNYAGYPWNPNGSFSNIAGICNVKGNVFGLMPHPERVIHPWQHSDWARRQRNEGDGLRVFKSVIEYLERL</sequence>
<evidence type="ECO:0000256" key="4">
    <source>
        <dbReference type="ARBA" id="ARBA00022755"/>
    </source>
</evidence>
<dbReference type="Proteomes" id="UP000030624">
    <property type="component" value="Chromosome"/>
</dbReference>
<comment type="catalytic activity">
    <reaction evidence="8">
        <text>N(2)-formyl-N(1)-(5-phospho-beta-D-ribosyl)glycinamide + L-glutamine + ATP + H2O = 2-formamido-N(1)-(5-O-phospho-beta-D-ribosyl)acetamidine + L-glutamate + ADP + phosphate + H(+)</text>
        <dbReference type="Rhea" id="RHEA:17129"/>
        <dbReference type="ChEBI" id="CHEBI:15377"/>
        <dbReference type="ChEBI" id="CHEBI:15378"/>
        <dbReference type="ChEBI" id="CHEBI:29985"/>
        <dbReference type="ChEBI" id="CHEBI:30616"/>
        <dbReference type="ChEBI" id="CHEBI:43474"/>
        <dbReference type="ChEBI" id="CHEBI:58359"/>
        <dbReference type="ChEBI" id="CHEBI:147286"/>
        <dbReference type="ChEBI" id="CHEBI:147287"/>
        <dbReference type="ChEBI" id="CHEBI:456216"/>
        <dbReference type="EC" id="6.3.5.3"/>
    </reaction>
</comment>
<comment type="subcellular location">
    <subcellularLocation>
        <location evidence="8">Cytoplasm</location>
    </subcellularLocation>
</comment>
<feature type="active site" evidence="8">
    <location>
        <position position="240"/>
    </location>
</feature>
<dbReference type="HAMAP" id="MF_00421">
    <property type="entry name" value="PurQ"/>
    <property type="match status" value="1"/>
</dbReference>
<dbReference type="KEGG" id="gac:GACE_2005"/>
<accession>A0A0A7GG48</accession>
<dbReference type="EMBL" id="CP009552">
    <property type="protein sequence ID" value="AIY91029.1"/>
    <property type="molecule type" value="Genomic_DNA"/>
</dbReference>
<dbReference type="GeneID" id="24798577"/>
<dbReference type="Gene3D" id="3.40.50.880">
    <property type="match status" value="1"/>
</dbReference>
<organism evidence="9 10">
    <name type="scientific">Geoglobus acetivorans</name>
    <dbReference type="NCBI Taxonomy" id="565033"/>
    <lineage>
        <taxon>Archaea</taxon>
        <taxon>Methanobacteriati</taxon>
        <taxon>Methanobacteriota</taxon>
        <taxon>Archaeoglobi</taxon>
        <taxon>Archaeoglobales</taxon>
        <taxon>Archaeoglobaceae</taxon>
        <taxon>Geoglobus</taxon>
    </lineage>
</organism>
<comment type="catalytic activity">
    <reaction evidence="8">
        <text>L-glutamine + H2O = L-glutamate + NH4(+)</text>
        <dbReference type="Rhea" id="RHEA:15889"/>
        <dbReference type="ChEBI" id="CHEBI:15377"/>
        <dbReference type="ChEBI" id="CHEBI:28938"/>
        <dbReference type="ChEBI" id="CHEBI:29985"/>
        <dbReference type="ChEBI" id="CHEBI:58359"/>
        <dbReference type="EC" id="3.5.1.2"/>
    </reaction>
</comment>
<evidence type="ECO:0000256" key="3">
    <source>
        <dbReference type="ARBA" id="ARBA00022741"/>
    </source>
</evidence>
<proteinExistence type="inferred from homology"/>
<keyword evidence="7 8" id="KW-0315">Glutamine amidotransferase</keyword>
<dbReference type="GO" id="GO:0004642">
    <property type="term" value="F:phosphoribosylformylglycinamidine synthase activity"/>
    <property type="evidence" value="ECO:0007669"/>
    <property type="project" value="UniProtKB-UniRule"/>
</dbReference>
<protein>
    <recommendedName>
        <fullName evidence="8">Phosphoribosylformylglycinamidine synthase subunit PurQ</fullName>
        <shortName evidence="8">FGAM synthase</shortName>
        <ecNumber evidence="8">6.3.5.3</ecNumber>
    </recommendedName>
    <alternativeName>
        <fullName evidence="8">Formylglycinamide ribonucleotide amidotransferase subunit I</fullName>
        <shortName evidence="8">FGAR amidotransferase I</shortName>
        <shortName evidence="8">FGAR-AT I</shortName>
    </alternativeName>
    <alternativeName>
        <fullName evidence="8">Glutaminase PurQ</fullName>
        <ecNumber evidence="8">3.5.1.2</ecNumber>
    </alternativeName>
    <alternativeName>
        <fullName evidence="8">Phosphoribosylformylglycinamidine synthase subunit I</fullName>
    </alternativeName>
</protein>